<dbReference type="Proteomes" id="UP000199365">
    <property type="component" value="Unassembled WGS sequence"/>
</dbReference>
<dbReference type="EMBL" id="FNKX01000002">
    <property type="protein sequence ID" value="SDR46223.1"/>
    <property type="molecule type" value="Genomic_DNA"/>
</dbReference>
<dbReference type="Gene3D" id="3.10.180.10">
    <property type="entry name" value="2,3-Dihydroxybiphenyl 1,2-Dioxygenase, domain 1"/>
    <property type="match status" value="1"/>
</dbReference>
<evidence type="ECO:0000259" key="1">
    <source>
        <dbReference type="PROSITE" id="PS51819"/>
    </source>
</evidence>
<dbReference type="CDD" id="cd06587">
    <property type="entry name" value="VOC"/>
    <property type="match status" value="1"/>
</dbReference>
<dbReference type="SUPFAM" id="SSF54593">
    <property type="entry name" value="Glyoxalase/Bleomycin resistance protein/Dihydroxybiphenyl dioxygenase"/>
    <property type="match status" value="1"/>
</dbReference>
<protein>
    <recommendedName>
        <fullName evidence="1">VOC domain-containing protein</fullName>
    </recommendedName>
</protein>
<proteinExistence type="predicted"/>
<organism evidence="2 3">
    <name type="scientific">Paraburkholderia tuberum</name>
    <dbReference type="NCBI Taxonomy" id="157910"/>
    <lineage>
        <taxon>Bacteria</taxon>
        <taxon>Pseudomonadati</taxon>
        <taxon>Pseudomonadota</taxon>
        <taxon>Betaproteobacteria</taxon>
        <taxon>Burkholderiales</taxon>
        <taxon>Burkholderiaceae</taxon>
        <taxon>Paraburkholderia</taxon>
    </lineage>
</organism>
<dbReference type="InterPro" id="IPR029068">
    <property type="entry name" value="Glyas_Bleomycin-R_OHBP_Dase"/>
</dbReference>
<keyword evidence="3" id="KW-1185">Reference proteome</keyword>
<sequence>MRRCSATNGQSIFVHRSWTINCSRETFETSIICCAFPKTFLEHSMRIRTTYLKVDMERGSAFWENLLERAPNRRSDKWTEFSLGEVRFGLLLNDFGDEFVGSGCVPVFEFDVSALHIFLDRAKAFGATVALDGLNNEAMKSIVLVSPDGHEFELCCRSRNRDARRQTCRRSGWPLRVRTRTLRSSGESSFWKYRLITHGPRVCSSPNATSDRRPAALADDATSIPAISILSPQSLSASGAVCSDVWYGC</sequence>
<dbReference type="PROSITE" id="PS51819">
    <property type="entry name" value="VOC"/>
    <property type="match status" value="1"/>
</dbReference>
<gene>
    <name evidence="2" type="ORF">SAMN05445850_4367</name>
</gene>
<dbReference type="AlphaFoldDB" id="A0A1H1J8K2"/>
<evidence type="ECO:0000313" key="2">
    <source>
        <dbReference type="EMBL" id="SDR46223.1"/>
    </source>
</evidence>
<reference evidence="3" key="1">
    <citation type="submission" date="2016-10" db="EMBL/GenBank/DDBJ databases">
        <authorList>
            <person name="Varghese N."/>
            <person name="Submissions S."/>
        </authorList>
    </citation>
    <scope>NUCLEOTIDE SEQUENCE [LARGE SCALE GENOMIC DNA]</scope>
    <source>
        <strain evidence="3">DUS833</strain>
    </source>
</reference>
<feature type="domain" description="VOC" evidence="1">
    <location>
        <begin position="45"/>
        <end position="157"/>
    </location>
</feature>
<dbReference type="InterPro" id="IPR037523">
    <property type="entry name" value="VOC_core"/>
</dbReference>
<accession>A0A1H1J8K2</accession>
<evidence type="ECO:0000313" key="3">
    <source>
        <dbReference type="Proteomes" id="UP000199365"/>
    </source>
</evidence>
<name>A0A1H1J8K2_9BURK</name>